<evidence type="ECO:0000256" key="3">
    <source>
        <dbReference type="ARBA" id="ARBA00007106"/>
    </source>
</evidence>
<dbReference type="AlphaFoldDB" id="A0A4Q7DTV5"/>
<evidence type="ECO:0000256" key="9">
    <source>
        <dbReference type="PIRNR" id="PIRNR001332"/>
    </source>
</evidence>
<evidence type="ECO:0000256" key="4">
    <source>
        <dbReference type="ARBA" id="ARBA00013204"/>
    </source>
</evidence>
<comment type="catalytic activity">
    <reaction evidence="1 9">
        <text>(2S)-2-acetolactate + H(+) = (R)-acetoin + CO2</text>
        <dbReference type="Rhea" id="RHEA:21580"/>
        <dbReference type="ChEBI" id="CHEBI:15378"/>
        <dbReference type="ChEBI" id="CHEBI:15686"/>
        <dbReference type="ChEBI" id="CHEBI:16526"/>
        <dbReference type="ChEBI" id="CHEBI:58476"/>
        <dbReference type="EC" id="4.1.1.5"/>
    </reaction>
</comment>
<comment type="pathway">
    <text evidence="2 9">Polyol metabolism; (R,R)-butane-2,3-diol biosynthesis; (R,R)-butane-2,3-diol from pyruvate: step 2/3.</text>
</comment>
<keyword evidence="8 9" id="KW-0456">Lyase</keyword>
<keyword evidence="6 9" id="KW-0210">Decarboxylase</keyword>
<evidence type="ECO:0000313" key="12">
    <source>
        <dbReference type="EMBL" id="RZM15300.1"/>
    </source>
</evidence>
<dbReference type="CDD" id="cd17299">
    <property type="entry name" value="acetolactate_decarboxylase"/>
    <property type="match status" value="1"/>
</dbReference>
<dbReference type="UniPathway" id="UPA00626">
    <property type="reaction ID" value="UER00678"/>
</dbReference>
<evidence type="ECO:0000256" key="7">
    <source>
        <dbReference type="ARBA" id="ARBA00023061"/>
    </source>
</evidence>
<evidence type="ECO:0000313" key="14">
    <source>
        <dbReference type="Proteomes" id="UP001054884"/>
    </source>
</evidence>
<evidence type="ECO:0000313" key="10">
    <source>
        <dbReference type="EMBL" id="GHN34826.1"/>
    </source>
</evidence>
<dbReference type="Proteomes" id="UP001213083">
    <property type="component" value="Unassembled WGS sequence"/>
</dbReference>
<organism evidence="12 13">
    <name type="scientific">Lactobacillus delbrueckii</name>
    <dbReference type="NCBI Taxonomy" id="1584"/>
    <lineage>
        <taxon>Bacteria</taxon>
        <taxon>Bacillati</taxon>
        <taxon>Bacillota</taxon>
        <taxon>Bacilli</taxon>
        <taxon>Lactobacillales</taxon>
        <taxon>Lactobacillaceae</taxon>
        <taxon>Lactobacillus</taxon>
    </lineage>
</organism>
<proteinExistence type="inferred from homology"/>
<evidence type="ECO:0000313" key="11">
    <source>
        <dbReference type="EMBL" id="MDA3782995.1"/>
    </source>
</evidence>
<dbReference type="NCBIfam" id="TIGR01252">
    <property type="entry name" value="acetolac_decarb"/>
    <property type="match status" value="1"/>
</dbReference>
<accession>A0A4Q7DTV5</accession>
<dbReference type="SUPFAM" id="SSF117856">
    <property type="entry name" value="AF0104/ALDC/Ptd012-like"/>
    <property type="match status" value="1"/>
</dbReference>
<dbReference type="EC" id="4.1.1.5" evidence="4 9"/>
<dbReference type="InterPro" id="IPR005128">
    <property type="entry name" value="Acetolactate_a_deCO2ase"/>
</dbReference>
<evidence type="ECO:0000256" key="6">
    <source>
        <dbReference type="ARBA" id="ARBA00022793"/>
    </source>
</evidence>
<protein>
    <recommendedName>
        <fullName evidence="5 9">Alpha-acetolactate decarboxylase</fullName>
        <ecNumber evidence="4 9">4.1.1.5</ecNumber>
    </recommendedName>
</protein>
<dbReference type="EMBL" id="JAQIEV010000034">
    <property type="protein sequence ID" value="MDA3782995.1"/>
    <property type="molecule type" value="Genomic_DNA"/>
</dbReference>
<dbReference type="PANTHER" id="PTHR35524">
    <property type="entry name" value="ALPHA-ACETOLACTATE DECARBOXYLASE"/>
    <property type="match status" value="1"/>
</dbReference>
<name>A0A4Q7DTV5_9LACO</name>
<sequence length="236" mass="25627">MRKDPKLFQHGTLAMLVAGLFDGTMSIEELLKHGDSGIGTCSGLDGEMVILDGIAYTIRRDGTVETLSGDVKTPFACVHFDPKSPGQKVSGFSLPELEAYLKGQGMGNIFYAVKLTGRFAKMKTRTVFKQEKPYPGLSEVADQQAVFEGENTTGTLIGYYAPNLYQGIASSGFHLHYLSADHALGGHVLDFQLAEADLSLTPFSDFDLHLPTSSADFLQANFDLASLNDQIQQAEH</sequence>
<evidence type="ECO:0000256" key="5">
    <source>
        <dbReference type="ARBA" id="ARBA00020164"/>
    </source>
</evidence>
<evidence type="ECO:0000313" key="15">
    <source>
        <dbReference type="Proteomes" id="UP001213083"/>
    </source>
</evidence>
<evidence type="ECO:0000256" key="2">
    <source>
        <dbReference type="ARBA" id="ARBA00005170"/>
    </source>
</evidence>
<reference evidence="11 15" key="3">
    <citation type="submission" date="2023-01" db="EMBL/GenBank/DDBJ databases">
        <title>Sequencing of the bacterial strains from artisanal fermented milk Matsoni.</title>
        <authorList>
            <person name="Rozman V."/>
            <person name="Accetto T."/>
            <person name="Bogovic Matijasic B."/>
        </authorList>
    </citation>
    <scope>NUCLEOTIDE SEQUENCE [LARGE SCALE GENOMIC DNA]</scope>
    <source>
        <strain evidence="11">Lbl143</strain>
        <strain evidence="15">lbl143</strain>
    </source>
</reference>
<evidence type="ECO:0000313" key="13">
    <source>
        <dbReference type="Proteomes" id="UP000292818"/>
    </source>
</evidence>
<comment type="similarity">
    <text evidence="3 9">Belongs to the alpha-acetolactate decarboxylase family.</text>
</comment>
<dbReference type="EMBL" id="BNHY01000097">
    <property type="protein sequence ID" value="GHN34826.1"/>
    <property type="molecule type" value="Genomic_DNA"/>
</dbReference>
<dbReference type="Gene3D" id="3.30.1330.80">
    <property type="entry name" value="Hypothetical protein, similar to alpha- acetolactate decarboxylase, domain 2"/>
    <property type="match status" value="2"/>
</dbReference>
<dbReference type="RefSeq" id="WP_016396841.1">
    <property type="nucleotide sequence ID" value="NZ_BNHQ01000088.1"/>
</dbReference>
<reference evidence="12 13" key="1">
    <citation type="submission" date="2019-01" db="EMBL/GenBank/DDBJ databases">
        <title>Colonization of the human gut by bovine bacteria present in Parmesan cheese.</title>
        <authorList>
            <person name="Lugli G.A."/>
            <person name="Milani C."/>
        </authorList>
    </citation>
    <scope>NUCLEOTIDE SEQUENCE [LARGE SCALE GENOMIC DNA]</scope>
    <source>
        <strain evidence="12 13">LDELB18P1</strain>
    </source>
</reference>
<dbReference type="PANTHER" id="PTHR35524:SF1">
    <property type="entry name" value="ALPHA-ACETOLACTATE DECARBOXYLASE"/>
    <property type="match status" value="1"/>
</dbReference>
<evidence type="ECO:0000256" key="8">
    <source>
        <dbReference type="ARBA" id="ARBA00023239"/>
    </source>
</evidence>
<dbReference type="EMBL" id="SETJ01000098">
    <property type="protein sequence ID" value="RZM15300.1"/>
    <property type="molecule type" value="Genomic_DNA"/>
</dbReference>
<dbReference type="GO" id="GO:0047605">
    <property type="term" value="F:acetolactate decarboxylase activity"/>
    <property type="evidence" value="ECO:0007669"/>
    <property type="project" value="UniProtKB-UniRule"/>
</dbReference>
<gene>
    <name evidence="10" type="primary">alsD</name>
    <name evidence="11" type="synonym">budA</name>
    <name evidence="12" type="ORF">LDELB18P1_1957</name>
    <name evidence="10" type="ORF">ME791_19780</name>
    <name evidence="11" type="ORF">PF593_07565</name>
</gene>
<dbReference type="PIRSF" id="PIRSF001332">
    <property type="entry name" value="Acetolac_decarb"/>
    <property type="match status" value="1"/>
</dbReference>
<evidence type="ECO:0000256" key="1">
    <source>
        <dbReference type="ARBA" id="ARBA00001784"/>
    </source>
</evidence>
<comment type="caution">
    <text evidence="12">The sequence shown here is derived from an EMBL/GenBank/DDBJ whole genome shotgun (WGS) entry which is preliminary data.</text>
</comment>
<dbReference type="Pfam" id="PF03306">
    <property type="entry name" value="AAL_decarboxy"/>
    <property type="match status" value="1"/>
</dbReference>
<dbReference type="Proteomes" id="UP000292818">
    <property type="component" value="Unassembled WGS sequence"/>
</dbReference>
<reference evidence="10 14" key="2">
    <citation type="journal article" date="2022" name="J. Dairy Sci.">
        <title>Genetic diversity of Lactobacillus delbrueckii isolated from raw milk in Hokkaido, Japan.</title>
        <authorList>
            <person name="Tsuchihashi H."/>
            <person name="Ichikawa A."/>
            <person name="Takeda M."/>
            <person name="Koizumi A."/>
            <person name="Mizoguchi C."/>
            <person name="Ishida T."/>
            <person name="Kimura K."/>
        </authorList>
    </citation>
    <scope>NUCLEOTIDE SEQUENCE [LARGE SCALE GENOMIC DNA]</scope>
    <source>
        <strain evidence="10 14">ME-791</strain>
    </source>
</reference>
<dbReference type="Proteomes" id="UP001054884">
    <property type="component" value="Unassembled WGS sequence"/>
</dbReference>
<dbReference type="GO" id="GO:0045151">
    <property type="term" value="P:acetoin biosynthetic process"/>
    <property type="evidence" value="ECO:0007669"/>
    <property type="project" value="UniProtKB-UniRule"/>
</dbReference>
<keyword evidence="7 9" id="KW-0005">Acetoin biosynthesis</keyword>